<dbReference type="Proteomes" id="UP000060778">
    <property type="component" value="Chromosome"/>
</dbReference>
<organism evidence="2 3">
    <name type="scientific">Ignicoccus islandicus DSM 13165</name>
    <dbReference type="NCBI Taxonomy" id="940295"/>
    <lineage>
        <taxon>Archaea</taxon>
        <taxon>Thermoproteota</taxon>
        <taxon>Thermoprotei</taxon>
        <taxon>Desulfurococcales</taxon>
        <taxon>Desulfurococcaceae</taxon>
        <taxon>Ignicoccus</taxon>
    </lineage>
</organism>
<dbReference type="KEGG" id="iis:EYM_04785"/>
<feature type="transmembrane region" description="Helical" evidence="1">
    <location>
        <begin position="149"/>
        <end position="167"/>
    </location>
</feature>
<keyword evidence="3" id="KW-1185">Reference proteome</keyword>
<dbReference type="InterPro" id="IPR036259">
    <property type="entry name" value="MFS_trans_sf"/>
</dbReference>
<dbReference type="STRING" id="940295.EYM_04785"/>
<dbReference type="GeneID" id="30680345"/>
<keyword evidence="1" id="KW-1133">Transmembrane helix</keyword>
<protein>
    <recommendedName>
        <fullName evidence="4">Major facilitator superfamily (MFS) profile domain-containing protein</fullName>
    </recommendedName>
</protein>
<reference evidence="2 3" key="1">
    <citation type="submission" date="2013-11" db="EMBL/GenBank/DDBJ databases">
        <title>Comparative genomics of Ignicoccus.</title>
        <authorList>
            <person name="Podar M."/>
        </authorList>
    </citation>
    <scope>NUCLEOTIDE SEQUENCE [LARGE SCALE GENOMIC DNA]</scope>
    <source>
        <strain evidence="2 3">DSM 13165</strain>
    </source>
</reference>
<evidence type="ECO:0000313" key="3">
    <source>
        <dbReference type="Proteomes" id="UP000060778"/>
    </source>
</evidence>
<sequence length="369" mass="39151">MRKGLLVVTFLGVVAGMTLRTASAFKEVQSGWTFMASLAIGFSVGRALVSFVSSKAANKYGSKVTALGFLALAFIGLAYALGPVELYPLLRVLHGFSSGITWPSMQSVVMGTASKEERAKVSSLYFFIGTIGMSFAYLIGGVLSRESLLVFPLILIGLSIYLFRESIKIELSKIKSEKGLFNPPSSTLFLMAMATGMLNLLVNSEVTISLLYLMFGKIMAGIFLSLASAIGSVVSYFLGRKMLDLKQSPASIVVPATASIASSQPLLIVHDPYAKVASIALTQGTITWWRGLLVAAARSGDVGARIGLVNMGRDLGNVIAGLIVSAIGQPGFAFALGVSYVVTTLSMVPLLSLKRSNNSRSSYINLQDA</sequence>
<keyword evidence="1" id="KW-0812">Transmembrane</keyword>
<evidence type="ECO:0000313" key="2">
    <source>
        <dbReference type="EMBL" id="ALU12519.1"/>
    </source>
</evidence>
<dbReference type="RefSeq" id="WP_075049892.1">
    <property type="nucleotide sequence ID" value="NZ_CP006867.1"/>
</dbReference>
<dbReference type="OrthoDB" id="382694at2157"/>
<gene>
    <name evidence="2" type="ORF">EYM_04785</name>
</gene>
<evidence type="ECO:0008006" key="4">
    <source>
        <dbReference type="Google" id="ProtNLM"/>
    </source>
</evidence>
<feature type="transmembrane region" description="Helical" evidence="1">
    <location>
        <begin position="124"/>
        <end position="143"/>
    </location>
</feature>
<evidence type="ECO:0000256" key="1">
    <source>
        <dbReference type="SAM" id="Phobius"/>
    </source>
</evidence>
<dbReference type="Gene3D" id="1.20.1250.20">
    <property type="entry name" value="MFS general substrate transporter like domains"/>
    <property type="match status" value="1"/>
</dbReference>
<dbReference type="InterPro" id="IPR011701">
    <property type="entry name" value="MFS"/>
</dbReference>
<feature type="transmembrane region" description="Helical" evidence="1">
    <location>
        <begin position="64"/>
        <end position="81"/>
    </location>
</feature>
<proteinExistence type="predicted"/>
<dbReference type="EMBL" id="CP006867">
    <property type="protein sequence ID" value="ALU12519.1"/>
    <property type="molecule type" value="Genomic_DNA"/>
</dbReference>
<accession>A0A0U3FRN5</accession>
<feature type="transmembrane region" description="Helical" evidence="1">
    <location>
        <begin position="34"/>
        <end position="52"/>
    </location>
</feature>
<dbReference type="Pfam" id="PF07690">
    <property type="entry name" value="MFS_1"/>
    <property type="match status" value="1"/>
</dbReference>
<name>A0A0U3FRN5_9CREN</name>
<feature type="transmembrane region" description="Helical" evidence="1">
    <location>
        <begin position="93"/>
        <end position="112"/>
    </location>
</feature>
<dbReference type="GO" id="GO:0022857">
    <property type="term" value="F:transmembrane transporter activity"/>
    <property type="evidence" value="ECO:0007669"/>
    <property type="project" value="InterPro"/>
</dbReference>
<dbReference type="AlphaFoldDB" id="A0A0U3FRN5"/>
<feature type="transmembrane region" description="Helical" evidence="1">
    <location>
        <begin position="188"/>
        <end position="212"/>
    </location>
</feature>
<feature type="transmembrane region" description="Helical" evidence="1">
    <location>
        <begin position="218"/>
        <end position="238"/>
    </location>
</feature>
<dbReference type="SUPFAM" id="SSF103473">
    <property type="entry name" value="MFS general substrate transporter"/>
    <property type="match status" value="1"/>
</dbReference>
<keyword evidence="1" id="KW-0472">Membrane</keyword>